<proteinExistence type="predicted"/>
<dbReference type="EMBL" id="BPTR01000001">
    <property type="protein sequence ID" value="GJG29008.1"/>
    <property type="molecule type" value="Genomic_DNA"/>
</dbReference>
<gene>
    <name evidence="1" type="ORF">PRRU23_27080</name>
</gene>
<dbReference type="PROSITE" id="PS51257">
    <property type="entry name" value="PROKAR_LIPOPROTEIN"/>
    <property type="match status" value="1"/>
</dbReference>
<evidence type="ECO:0000313" key="1">
    <source>
        <dbReference type="EMBL" id="GJG29008.1"/>
    </source>
</evidence>
<protein>
    <submittedName>
        <fullName evidence="1">Uncharacterized protein</fullName>
    </submittedName>
</protein>
<reference evidence="1" key="1">
    <citation type="submission" date="2021-08" db="EMBL/GenBank/DDBJ databases">
        <title>Prevotella lacticifex sp. nov., isolated from rumen of cow.</title>
        <authorList>
            <person name="Shinkai T."/>
            <person name="Ikeyama N."/>
            <person name="Kumagai M."/>
            <person name="Ohmori H."/>
            <person name="Sakamoto M."/>
            <person name="Ohkuma M."/>
            <person name="Mitsumori M."/>
        </authorList>
    </citation>
    <scope>NUCLEOTIDE SEQUENCE</scope>
    <source>
        <strain evidence="1">DSM 11371</strain>
    </source>
</reference>
<comment type="caution">
    <text evidence="1">The sequence shown here is derived from an EMBL/GenBank/DDBJ whole genome shotgun (WGS) entry which is preliminary data.</text>
</comment>
<organism evidence="1 2">
    <name type="scientific">Segatella bryantii</name>
    <name type="common">Prevotella bryantii</name>
    <dbReference type="NCBI Taxonomy" id="77095"/>
    <lineage>
        <taxon>Bacteria</taxon>
        <taxon>Pseudomonadati</taxon>
        <taxon>Bacteroidota</taxon>
        <taxon>Bacteroidia</taxon>
        <taxon>Bacteroidales</taxon>
        <taxon>Prevotellaceae</taxon>
        <taxon>Segatella</taxon>
    </lineage>
</organism>
<evidence type="ECO:0000313" key="2">
    <source>
        <dbReference type="Proteomes" id="UP000887043"/>
    </source>
</evidence>
<sequence length="63" mass="7582">MGNIKYFILLLLLSSCGLSYCHKVQLTDDDLSWINHYHANDKFKDFLKKLREMLFNTPKIYKR</sequence>
<dbReference type="Proteomes" id="UP000887043">
    <property type="component" value="Unassembled WGS sequence"/>
</dbReference>
<dbReference type="AlphaFoldDB" id="A0AA37I066"/>
<accession>A0AA37I066</accession>
<name>A0AA37I066_SEGBR</name>